<dbReference type="PANTHER" id="PTHR31672">
    <property type="entry name" value="BNACNNG10540D PROTEIN"/>
    <property type="match status" value="1"/>
</dbReference>
<dbReference type="InterPro" id="IPR036047">
    <property type="entry name" value="F-box-like_dom_sf"/>
</dbReference>
<gene>
    <name evidence="2" type="ORF">Scaly_0764600</name>
</gene>
<dbReference type="PANTHER" id="PTHR31672:SF13">
    <property type="entry name" value="F-BOX PROTEIN CPR30-LIKE"/>
    <property type="match status" value="1"/>
</dbReference>
<dbReference type="InterPro" id="IPR006527">
    <property type="entry name" value="F-box-assoc_dom_typ1"/>
</dbReference>
<protein>
    <submittedName>
        <fullName evidence="2">F-box/kelch-repeat protein</fullName>
    </submittedName>
</protein>
<dbReference type="InterPro" id="IPR017451">
    <property type="entry name" value="F-box-assoc_interact_dom"/>
</dbReference>
<evidence type="ECO:0000259" key="1">
    <source>
        <dbReference type="SMART" id="SM00256"/>
    </source>
</evidence>
<name>A0AAW2R8K6_9LAMI</name>
<accession>A0AAW2R8K6</accession>
<evidence type="ECO:0000313" key="2">
    <source>
        <dbReference type="EMBL" id="KAL0376470.1"/>
    </source>
</evidence>
<dbReference type="Pfam" id="PF00646">
    <property type="entry name" value="F-box"/>
    <property type="match status" value="1"/>
</dbReference>
<dbReference type="AlphaFoldDB" id="A0AAW2R8K6"/>
<reference evidence="2" key="1">
    <citation type="submission" date="2020-06" db="EMBL/GenBank/DDBJ databases">
        <authorList>
            <person name="Li T."/>
            <person name="Hu X."/>
            <person name="Zhang T."/>
            <person name="Song X."/>
            <person name="Zhang H."/>
            <person name="Dai N."/>
            <person name="Sheng W."/>
            <person name="Hou X."/>
            <person name="Wei L."/>
        </authorList>
    </citation>
    <scope>NUCLEOTIDE SEQUENCE</scope>
    <source>
        <strain evidence="2">KEN8</strain>
        <tissue evidence="2">Leaf</tissue>
    </source>
</reference>
<dbReference type="NCBIfam" id="TIGR01640">
    <property type="entry name" value="F_box_assoc_1"/>
    <property type="match status" value="1"/>
</dbReference>
<dbReference type="Pfam" id="PF07734">
    <property type="entry name" value="FBA_1"/>
    <property type="match status" value="1"/>
</dbReference>
<comment type="caution">
    <text evidence="2">The sequence shown here is derived from an EMBL/GenBank/DDBJ whole genome shotgun (WGS) entry which is preliminary data.</text>
</comment>
<organism evidence="2">
    <name type="scientific">Sesamum calycinum</name>
    <dbReference type="NCBI Taxonomy" id="2727403"/>
    <lineage>
        <taxon>Eukaryota</taxon>
        <taxon>Viridiplantae</taxon>
        <taxon>Streptophyta</taxon>
        <taxon>Embryophyta</taxon>
        <taxon>Tracheophyta</taxon>
        <taxon>Spermatophyta</taxon>
        <taxon>Magnoliopsida</taxon>
        <taxon>eudicotyledons</taxon>
        <taxon>Gunneridae</taxon>
        <taxon>Pentapetalae</taxon>
        <taxon>asterids</taxon>
        <taxon>lamiids</taxon>
        <taxon>Lamiales</taxon>
        <taxon>Pedaliaceae</taxon>
        <taxon>Sesamum</taxon>
    </lineage>
</organism>
<reference evidence="2" key="2">
    <citation type="journal article" date="2024" name="Plant">
        <title>Genomic evolution and insights into agronomic trait innovations of Sesamum species.</title>
        <authorList>
            <person name="Miao H."/>
            <person name="Wang L."/>
            <person name="Qu L."/>
            <person name="Liu H."/>
            <person name="Sun Y."/>
            <person name="Le M."/>
            <person name="Wang Q."/>
            <person name="Wei S."/>
            <person name="Zheng Y."/>
            <person name="Lin W."/>
            <person name="Duan Y."/>
            <person name="Cao H."/>
            <person name="Xiong S."/>
            <person name="Wang X."/>
            <person name="Wei L."/>
            <person name="Li C."/>
            <person name="Ma Q."/>
            <person name="Ju M."/>
            <person name="Zhao R."/>
            <person name="Li G."/>
            <person name="Mu C."/>
            <person name="Tian Q."/>
            <person name="Mei H."/>
            <person name="Zhang T."/>
            <person name="Gao T."/>
            <person name="Zhang H."/>
        </authorList>
    </citation>
    <scope>NUCLEOTIDE SEQUENCE</scope>
    <source>
        <strain evidence="2">KEN8</strain>
    </source>
</reference>
<proteinExistence type="predicted"/>
<dbReference type="InterPro" id="IPR050796">
    <property type="entry name" value="SCF_F-box_component"/>
</dbReference>
<dbReference type="Gene3D" id="1.20.1280.50">
    <property type="match status" value="1"/>
</dbReference>
<dbReference type="SMART" id="SM00256">
    <property type="entry name" value="FBOX"/>
    <property type="match status" value="1"/>
</dbReference>
<dbReference type="SUPFAM" id="SSF81383">
    <property type="entry name" value="F-box domain"/>
    <property type="match status" value="1"/>
</dbReference>
<dbReference type="InterPro" id="IPR001810">
    <property type="entry name" value="F-box_dom"/>
</dbReference>
<dbReference type="EMBL" id="JACGWM010000004">
    <property type="protein sequence ID" value="KAL0376470.1"/>
    <property type="molecule type" value="Genomic_DNA"/>
</dbReference>
<sequence length="353" mass="39828">MGASDLPQEILIDIFSRLPLKSVGKCRCLAKLWREQLSSPQFIKSHRTRKTHQEFLILGTYPDYSISIIKDDTIWKKLPRPGRWTEVVGSCDGLVLLVHDNNEKFLVNPITLQQVKVANWPPALNRGEGASMHGFGYDSSSDDYKVVTLSSCQRVTFVDMCSVKSGVWNRVGISPYYHQFPHLSSWAVYKKSFCPGAFVNGAIHWVVPGREPGSPSVIAAFNLADEVFDEIPAPSGVETLNFILNKLVVRGGCLCLMYTRKYGQTDVWTMEEYGLKESWTHLRIQNDMRRPLGWLGDEEVVLLTKYDSLVVYNRTNGTLRKMRIDGHFTRVLDGCTFMESLVSPASVGPESKT</sequence>
<feature type="domain" description="F-box" evidence="1">
    <location>
        <begin position="6"/>
        <end position="46"/>
    </location>
</feature>